<reference evidence="1 2" key="1">
    <citation type="submission" date="2023-08" db="EMBL/GenBank/DDBJ databases">
        <title>Rhodoferax potami sp. nov. and Rhodoferax mekongensis sp. nov., isolated from the Mekong River in Thailand.</title>
        <authorList>
            <person name="Kitikhun S."/>
            <person name="Charoenyingcharoen P."/>
            <person name="Siriarchawattana P."/>
            <person name="Likhitrattanapisal S."/>
            <person name="Nilsakha T."/>
            <person name="Chanpet A."/>
            <person name="Rattanawaree P."/>
            <person name="Ingsriswang S."/>
        </authorList>
    </citation>
    <scope>NUCLEOTIDE SEQUENCE [LARGE SCALE GENOMIC DNA]</scope>
    <source>
        <strain evidence="1 2">TBRC 17660</strain>
    </source>
</reference>
<accession>A0ABU3KNI9</accession>
<evidence type="ECO:0000313" key="2">
    <source>
        <dbReference type="Proteomes" id="UP001321700"/>
    </source>
</evidence>
<proteinExistence type="predicted"/>
<evidence type="ECO:0000313" key="1">
    <source>
        <dbReference type="EMBL" id="MDT7519371.1"/>
    </source>
</evidence>
<dbReference type="RefSeq" id="WP_313875052.1">
    <property type="nucleotide sequence ID" value="NZ_JAVBIK010000001.1"/>
</dbReference>
<comment type="caution">
    <text evidence="1">The sequence shown here is derived from an EMBL/GenBank/DDBJ whole genome shotgun (WGS) entry which is preliminary data.</text>
</comment>
<gene>
    <name evidence="1" type="ORF">RAE19_11720</name>
</gene>
<dbReference type="EMBL" id="JAVBIK010000001">
    <property type="protein sequence ID" value="MDT7519371.1"/>
    <property type="molecule type" value="Genomic_DNA"/>
</dbReference>
<evidence type="ECO:0008006" key="3">
    <source>
        <dbReference type="Google" id="ProtNLM"/>
    </source>
</evidence>
<dbReference type="Proteomes" id="UP001321700">
    <property type="component" value="Unassembled WGS sequence"/>
</dbReference>
<protein>
    <recommendedName>
        <fullName evidence="3">DUF4041 domain-containing protein</fullName>
    </recommendedName>
</protein>
<organism evidence="1 2">
    <name type="scientific">Rhodoferax potami</name>
    <dbReference type="NCBI Taxonomy" id="3068338"/>
    <lineage>
        <taxon>Bacteria</taxon>
        <taxon>Pseudomonadati</taxon>
        <taxon>Pseudomonadota</taxon>
        <taxon>Betaproteobacteria</taxon>
        <taxon>Burkholderiales</taxon>
        <taxon>Comamonadaceae</taxon>
        <taxon>Rhodoferax</taxon>
    </lineage>
</organism>
<keyword evidence="2" id="KW-1185">Reference proteome</keyword>
<sequence>MDVLLLLVAALAFAWAKKKDQSERIALLGSTLSRFDIEKLMESLTDGYLRALGEEDAERQAQVWSYLEVQEQTLSEQFAAFAAEFATLEASATRVSRLPIAIPYAARWWPAAGFDAREAFAVHARGIAAVVENRAGLAPKRRAFTLSAELFLMQHTCHWYCRSKTVASARLLARHKTAYQQVLQSVSVGTRDAYLALTGQNLPA</sequence>
<name>A0ABU3KNI9_9BURK</name>